<dbReference type="GO" id="GO:0005615">
    <property type="term" value="C:extracellular space"/>
    <property type="evidence" value="ECO:0007669"/>
    <property type="project" value="TreeGrafter"/>
</dbReference>
<dbReference type="SMART" id="SM00631">
    <property type="entry name" value="Zn_pept"/>
    <property type="match status" value="1"/>
</dbReference>
<organism evidence="12 13">
    <name type="scientific">Frankliniella occidentalis</name>
    <name type="common">Western flower thrips</name>
    <name type="synonym">Euthrips occidentalis</name>
    <dbReference type="NCBI Taxonomy" id="133901"/>
    <lineage>
        <taxon>Eukaryota</taxon>
        <taxon>Metazoa</taxon>
        <taxon>Ecdysozoa</taxon>
        <taxon>Arthropoda</taxon>
        <taxon>Hexapoda</taxon>
        <taxon>Insecta</taxon>
        <taxon>Pterygota</taxon>
        <taxon>Neoptera</taxon>
        <taxon>Paraneoptera</taxon>
        <taxon>Thysanoptera</taxon>
        <taxon>Terebrantia</taxon>
        <taxon>Thripoidea</taxon>
        <taxon>Thripidae</taxon>
        <taxon>Frankliniella</taxon>
    </lineage>
</organism>
<evidence type="ECO:0000256" key="1">
    <source>
        <dbReference type="ARBA" id="ARBA00001947"/>
    </source>
</evidence>
<dbReference type="Gene3D" id="3.40.630.10">
    <property type="entry name" value="Zn peptidases"/>
    <property type="match status" value="1"/>
</dbReference>
<protein>
    <submittedName>
        <fullName evidence="13">Zinc carboxypeptidase A 1-like</fullName>
    </submittedName>
</protein>
<dbReference type="SUPFAM" id="SSF53187">
    <property type="entry name" value="Zn-dependent exopeptidases"/>
    <property type="match status" value="1"/>
</dbReference>
<gene>
    <name evidence="13" type="primary">LOC113206365</name>
</gene>
<evidence type="ECO:0000259" key="11">
    <source>
        <dbReference type="PROSITE" id="PS52035"/>
    </source>
</evidence>
<evidence type="ECO:0000256" key="9">
    <source>
        <dbReference type="ARBA" id="ARBA00023049"/>
    </source>
</evidence>
<dbReference type="GO" id="GO:0008270">
    <property type="term" value="F:zinc ion binding"/>
    <property type="evidence" value="ECO:0007669"/>
    <property type="project" value="InterPro"/>
</dbReference>
<comment type="similarity">
    <text evidence="2 10">Belongs to the peptidase M14 family.</text>
</comment>
<evidence type="ECO:0000313" key="13">
    <source>
        <dbReference type="RefSeq" id="XP_052131952.1"/>
    </source>
</evidence>
<dbReference type="RefSeq" id="XP_052131952.1">
    <property type="nucleotide sequence ID" value="XM_052275992.1"/>
</dbReference>
<feature type="domain" description="Peptidase M14" evidence="11">
    <location>
        <begin position="29"/>
        <end position="237"/>
    </location>
</feature>
<keyword evidence="7" id="KW-0378">Hydrolase</keyword>
<evidence type="ECO:0000256" key="7">
    <source>
        <dbReference type="ARBA" id="ARBA00022801"/>
    </source>
</evidence>
<keyword evidence="12" id="KW-1185">Reference proteome</keyword>
<comment type="caution">
    <text evidence="10">Lacks conserved residue(s) required for the propagation of feature annotation.</text>
</comment>
<evidence type="ECO:0000256" key="4">
    <source>
        <dbReference type="ARBA" id="ARBA00022670"/>
    </source>
</evidence>
<dbReference type="GeneID" id="113206365"/>
<keyword evidence="3" id="KW-0121">Carboxypeptidase</keyword>
<evidence type="ECO:0000256" key="5">
    <source>
        <dbReference type="ARBA" id="ARBA00022723"/>
    </source>
</evidence>
<evidence type="ECO:0000256" key="6">
    <source>
        <dbReference type="ARBA" id="ARBA00022729"/>
    </source>
</evidence>
<evidence type="ECO:0000256" key="8">
    <source>
        <dbReference type="ARBA" id="ARBA00022833"/>
    </source>
</evidence>
<dbReference type="InterPro" id="IPR000834">
    <property type="entry name" value="Peptidase_M14"/>
</dbReference>
<dbReference type="Pfam" id="PF00246">
    <property type="entry name" value="Peptidase_M14"/>
    <property type="match status" value="1"/>
</dbReference>
<feature type="non-terminal residue" evidence="13">
    <location>
        <position position="237"/>
    </location>
</feature>
<evidence type="ECO:0000256" key="2">
    <source>
        <dbReference type="ARBA" id="ARBA00005988"/>
    </source>
</evidence>
<dbReference type="PANTHER" id="PTHR11705">
    <property type="entry name" value="PROTEASE FAMILY M14 CARBOXYPEPTIDASE A,B"/>
    <property type="match status" value="1"/>
</dbReference>
<keyword evidence="4" id="KW-0645">Protease</keyword>
<dbReference type="PANTHER" id="PTHR11705:SF153">
    <property type="entry name" value="ZINC CARBOXYPEPTIDASE A 1-LIKE PROTEIN"/>
    <property type="match status" value="1"/>
</dbReference>
<comment type="cofactor">
    <cofactor evidence="1">
        <name>Zn(2+)</name>
        <dbReference type="ChEBI" id="CHEBI:29105"/>
    </cofactor>
</comment>
<dbReference type="FunFam" id="3.40.630.10:FF:000084">
    <property type="entry name" value="Carboxypeptidase B2"/>
    <property type="match status" value="1"/>
</dbReference>
<dbReference type="PROSITE" id="PS52035">
    <property type="entry name" value="PEPTIDASE_M14"/>
    <property type="match status" value="1"/>
</dbReference>
<dbReference type="KEGG" id="foc:113206365"/>
<dbReference type="OrthoDB" id="3626597at2759"/>
<keyword evidence="9" id="KW-0482">Metalloprotease</keyword>
<keyword evidence="6" id="KW-0732">Signal</keyword>
<proteinExistence type="inferred from homology"/>
<dbReference type="GO" id="GO:0004181">
    <property type="term" value="F:metallocarboxypeptidase activity"/>
    <property type="evidence" value="ECO:0007669"/>
    <property type="project" value="InterPro"/>
</dbReference>
<dbReference type="GO" id="GO:0006508">
    <property type="term" value="P:proteolysis"/>
    <property type="evidence" value="ECO:0007669"/>
    <property type="project" value="UniProtKB-KW"/>
</dbReference>
<accession>A0A9C6XV32</accession>
<reference evidence="13" key="1">
    <citation type="submission" date="2025-08" db="UniProtKB">
        <authorList>
            <consortium name="RefSeq"/>
        </authorList>
    </citation>
    <scope>IDENTIFICATION</scope>
    <source>
        <tissue evidence="13">Whole organism</tissue>
    </source>
</reference>
<dbReference type="PRINTS" id="PR00765">
    <property type="entry name" value="CRBOXYPTASEA"/>
</dbReference>
<keyword evidence="5" id="KW-0479">Metal-binding</keyword>
<evidence type="ECO:0000313" key="12">
    <source>
        <dbReference type="Proteomes" id="UP000504606"/>
    </source>
</evidence>
<dbReference type="AlphaFoldDB" id="A0A9C6XV32"/>
<evidence type="ECO:0000256" key="3">
    <source>
        <dbReference type="ARBA" id="ARBA00022645"/>
    </source>
</evidence>
<sequence>MIRNVQGHIDNQTQSDVGRDRHGEFGFDNFYRIDTIYSWMYKLAKRSGGVASVVKGGLTSEGRHILGVRVAHAPDLPVVILEGGVHGREWASTAAAAFVLDQLVAGEDPEVRRLARSYEWHVFPSVNPDGYEYSHTTAARMTLMTPQDRLWSKSRARTTVRCHGADLNRNFPHHWGTTGVSWDMCSNLYPGTRAASEIETRTRMAYLSPLLDRTRAFIALHSYGQFLLFPWGHSTSR</sequence>
<keyword evidence="8" id="KW-0862">Zinc</keyword>
<dbReference type="Proteomes" id="UP000504606">
    <property type="component" value="Unplaced"/>
</dbReference>
<evidence type="ECO:0000256" key="10">
    <source>
        <dbReference type="PROSITE-ProRule" id="PRU01379"/>
    </source>
</evidence>
<name>A0A9C6XV32_FRAOC</name>